<evidence type="ECO:0000256" key="1">
    <source>
        <dbReference type="ARBA" id="ARBA00007169"/>
    </source>
</evidence>
<organism evidence="12 13">
    <name type="scientific">Hymenochirus boettgeri</name>
    <name type="common">Congo dwarf clawed frog</name>
    <dbReference type="NCBI Taxonomy" id="247094"/>
    <lineage>
        <taxon>Eukaryota</taxon>
        <taxon>Metazoa</taxon>
        <taxon>Chordata</taxon>
        <taxon>Craniata</taxon>
        <taxon>Vertebrata</taxon>
        <taxon>Euteleostomi</taxon>
        <taxon>Amphibia</taxon>
        <taxon>Batrachia</taxon>
        <taxon>Anura</taxon>
        <taxon>Pipoidea</taxon>
        <taxon>Pipidae</taxon>
        <taxon>Pipinae</taxon>
        <taxon>Hymenochirus</taxon>
    </lineage>
</organism>
<protein>
    <recommendedName>
        <fullName evidence="9">S-acyl fatty acid synthase thioesterase, medium chain</fullName>
        <ecNumber evidence="2">3.1.2.14</ecNumber>
    </recommendedName>
    <alternativeName>
        <fullName evidence="10">Thioesterase II</fullName>
    </alternativeName>
</protein>
<dbReference type="OrthoDB" id="541883at2759"/>
<evidence type="ECO:0000256" key="7">
    <source>
        <dbReference type="ARBA" id="ARBA00023160"/>
    </source>
</evidence>
<evidence type="ECO:0000256" key="5">
    <source>
        <dbReference type="ARBA" id="ARBA00022832"/>
    </source>
</evidence>
<keyword evidence="6" id="KW-0443">Lipid metabolism</keyword>
<dbReference type="EMBL" id="JAACNH010000005">
    <property type="protein sequence ID" value="KAG8443191.1"/>
    <property type="molecule type" value="Genomic_DNA"/>
</dbReference>
<dbReference type="InterPro" id="IPR029058">
    <property type="entry name" value="AB_hydrolase_fold"/>
</dbReference>
<evidence type="ECO:0000256" key="3">
    <source>
        <dbReference type="ARBA" id="ARBA00022516"/>
    </source>
</evidence>
<reference evidence="12" key="1">
    <citation type="thesis" date="2020" institute="ProQuest LLC" country="789 East Eisenhower Parkway, Ann Arbor, MI, USA">
        <title>Comparative Genomics and Chromosome Evolution.</title>
        <authorList>
            <person name="Mudd A.B."/>
        </authorList>
    </citation>
    <scope>NUCLEOTIDE SEQUENCE</scope>
    <source>
        <strain evidence="12">Female2</strain>
        <tissue evidence="12">Blood</tissue>
    </source>
</reference>
<evidence type="ECO:0000256" key="4">
    <source>
        <dbReference type="ARBA" id="ARBA00022801"/>
    </source>
</evidence>
<evidence type="ECO:0000256" key="10">
    <source>
        <dbReference type="ARBA" id="ARBA00079653"/>
    </source>
</evidence>
<evidence type="ECO:0000256" key="6">
    <source>
        <dbReference type="ARBA" id="ARBA00023098"/>
    </source>
</evidence>
<dbReference type="InterPro" id="IPR012223">
    <property type="entry name" value="TEII"/>
</dbReference>
<dbReference type="AlphaFoldDB" id="A0A8T2JKP4"/>
<dbReference type="Gene3D" id="3.40.50.1820">
    <property type="entry name" value="alpha/beta hydrolase"/>
    <property type="match status" value="1"/>
</dbReference>
<keyword evidence="3" id="KW-0444">Lipid biosynthesis</keyword>
<proteinExistence type="inferred from homology"/>
<name>A0A8T2JKP4_9PIPI</name>
<feature type="domain" description="Thioesterase" evidence="11">
    <location>
        <begin position="17"/>
        <end position="233"/>
    </location>
</feature>
<dbReference type="InterPro" id="IPR001031">
    <property type="entry name" value="Thioesterase"/>
</dbReference>
<dbReference type="GO" id="GO:0016297">
    <property type="term" value="F:fatty acyl-[ACP] hydrolase activity"/>
    <property type="evidence" value="ECO:0007669"/>
    <property type="project" value="UniProtKB-EC"/>
</dbReference>
<dbReference type="Proteomes" id="UP000812440">
    <property type="component" value="Chromosome 6"/>
</dbReference>
<dbReference type="FunFam" id="3.40.50.1820:FF:000153">
    <property type="entry name" value="Surfactin synthase thioesterase subunit"/>
    <property type="match status" value="1"/>
</dbReference>
<dbReference type="GO" id="GO:0051792">
    <property type="term" value="P:medium-chain fatty acid biosynthetic process"/>
    <property type="evidence" value="ECO:0007669"/>
    <property type="project" value="UniProtKB-ARBA"/>
</dbReference>
<dbReference type="PANTHER" id="PTHR11487:SF0">
    <property type="entry name" value="S-ACYL FATTY ACID SYNTHASE THIOESTERASE, MEDIUM CHAIN"/>
    <property type="match status" value="1"/>
</dbReference>
<evidence type="ECO:0000256" key="9">
    <source>
        <dbReference type="ARBA" id="ARBA00073799"/>
    </source>
</evidence>
<dbReference type="Pfam" id="PF00975">
    <property type="entry name" value="Thioesterase"/>
    <property type="match status" value="1"/>
</dbReference>
<accession>A0A8T2JKP4</accession>
<comment type="catalytic activity">
    <reaction evidence="8">
        <text>(9Z)-octadecenoyl-[ACP] + H2O = (9Z)-octadecenoate + holo-[ACP] + H(+)</text>
        <dbReference type="Rhea" id="RHEA:15057"/>
        <dbReference type="Rhea" id="RHEA-COMP:9685"/>
        <dbReference type="Rhea" id="RHEA-COMP:9924"/>
        <dbReference type="ChEBI" id="CHEBI:15377"/>
        <dbReference type="ChEBI" id="CHEBI:15378"/>
        <dbReference type="ChEBI" id="CHEBI:30823"/>
        <dbReference type="ChEBI" id="CHEBI:64479"/>
        <dbReference type="ChEBI" id="CHEBI:78783"/>
        <dbReference type="EC" id="3.1.2.14"/>
    </reaction>
</comment>
<keyword evidence="7" id="KW-0275">Fatty acid biosynthesis</keyword>
<evidence type="ECO:0000259" key="11">
    <source>
        <dbReference type="Pfam" id="PF00975"/>
    </source>
</evidence>
<evidence type="ECO:0000256" key="8">
    <source>
        <dbReference type="ARBA" id="ARBA00048536"/>
    </source>
</evidence>
<comment type="caution">
    <text evidence="12">The sequence shown here is derived from an EMBL/GenBank/DDBJ whole genome shotgun (WGS) entry which is preliminary data.</text>
</comment>
<comment type="similarity">
    <text evidence="1">Belongs to the thioesterase family.</text>
</comment>
<dbReference type="EC" id="3.1.2.14" evidence="2"/>
<dbReference type="PANTHER" id="PTHR11487">
    <property type="entry name" value="THIOESTERASE"/>
    <property type="match status" value="1"/>
</dbReference>
<sequence>MDKLINCLYRQPSATTRLICFPWAGGGSIYYAQWARLFDDSVEVYSLRLPGRESRSQEPFPQTMDQIVDEITHLLLPKLCEKSFAFFGHSFGSFASFATAVRLKEKYNMEPLHLFVSGASAPHSRSRSKTLKKSDLTDEDLIKWMSTTGGTPKEILHNMDALQMVLPPLKADLNVVENFIYDKPANPPLTCGLTCYDGTEDSPHDLEAWKDLTSGEFNIHMLPGGHFYLKDPANEKLLVKYTSKYLETAEISYL</sequence>
<evidence type="ECO:0000313" key="12">
    <source>
        <dbReference type="EMBL" id="KAG8443191.1"/>
    </source>
</evidence>
<dbReference type="SUPFAM" id="SSF53474">
    <property type="entry name" value="alpha/beta-Hydrolases"/>
    <property type="match status" value="1"/>
</dbReference>
<evidence type="ECO:0000256" key="2">
    <source>
        <dbReference type="ARBA" id="ARBA00012480"/>
    </source>
</evidence>
<gene>
    <name evidence="12" type="ORF">GDO86_011847</name>
</gene>
<keyword evidence="4" id="KW-0378">Hydrolase</keyword>
<keyword evidence="13" id="KW-1185">Reference proteome</keyword>
<keyword evidence="5" id="KW-0276">Fatty acid metabolism</keyword>
<evidence type="ECO:0000313" key="13">
    <source>
        <dbReference type="Proteomes" id="UP000812440"/>
    </source>
</evidence>